<keyword evidence="7" id="KW-0378">Hydrolase</keyword>
<dbReference type="InterPro" id="IPR000834">
    <property type="entry name" value="Peptidase_M14"/>
</dbReference>
<reference evidence="14 15" key="1">
    <citation type="submission" date="2024-01" db="EMBL/GenBank/DDBJ databases">
        <title>The genome of the rayed Mediterranean limpet Patella caerulea (Linnaeus, 1758).</title>
        <authorList>
            <person name="Anh-Thu Weber A."/>
            <person name="Halstead-Nussloch G."/>
        </authorList>
    </citation>
    <scope>NUCLEOTIDE SEQUENCE [LARGE SCALE GENOMIC DNA]</scope>
    <source>
        <strain evidence="14">AATW-2023a</strain>
        <tissue evidence="14">Whole specimen</tissue>
    </source>
</reference>
<feature type="chain" id="PRO_5042905658" description="Peptidase M14 domain-containing protein" evidence="12">
    <location>
        <begin position="17"/>
        <end position="436"/>
    </location>
</feature>
<keyword evidence="9" id="KW-0482">Metalloprotease</keyword>
<dbReference type="PROSITE" id="PS52035">
    <property type="entry name" value="PEPTIDASE_M14"/>
    <property type="match status" value="1"/>
</dbReference>
<dbReference type="Proteomes" id="UP001347796">
    <property type="component" value="Unassembled WGS sequence"/>
</dbReference>
<dbReference type="FunFam" id="3.40.630.10:FF:000084">
    <property type="entry name" value="Carboxypeptidase B2"/>
    <property type="match status" value="1"/>
</dbReference>
<evidence type="ECO:0000313" key="15">
    <source>
        <dbReference type="Proteomes" id="UP001347796"/>
    </source>
</evidence>
<proteinExistence type="inferred from homology"/>
<name>A0AAN8PV43_PATCE</name>
<keyword evidence="8" id="KW-0862">Zinc</keyword>
<keyword evidence="10" id="KW-1015">Disulfide bond</keyword>
<evidence type="ECO:0000259" key="13">
    <source>
        <dbReference type="PROSITE" id="PS52035"/>
    </source>
</evidence>
<keyword evidence="5" id="KW-0479">Metal-binding</keyword>
<evidence type="ECO:0000256" key="8">
    <source>
        <dbReference type="ARBA" id="ARBA00022833"/>
    </source>
</evidence>
<evidence type="ECO:0000313" key="14">
    <source>
        <dbReference type="EMBL" id="KAK6185248.1"/>
    </source>
</evidence>
<dbReference type="Gene3D" id="3.30.70.340">
    <property type="entry name" value="Metallocarboxypeptidase-like"/>
    <property type="match status" value="1"/>
</dbReference>
<dbReference type="SUPFAM" id="SSF53187">
    <property type="entry name" value="Zn-dependent exopeptidases"/>
    <property type="match status" value="1"/>
</dbReference>
<protein>
    <recommendedName>
        <fullName evidence="13">Peptidase M14 domain-containing protein</fullName>
    </recommendedName>
</protein>
<dbReference type="CDD" id="cd03860">
    <property type="entry name" value="M14_CP_A-B_like"/>
    <property type="match status" value="1"/>
</dbReference>
<evidence type="ECO:0000256" key="1">
    <source>
        <dbReference type="ARBA" id="ARBA00001947"/>
    </source>
</evidence>
<evidence type="ECO:0000256" key="12">
    <source>
        <dbReference type="SAM" id="SignalP"/>
    </source>
</evidence>
<dbReference type="GO" id="GO:0008270">
    <property type="term" value="F:zinc ion binding"/>
    <property type="evidence" value="ECO:0007669"/>
    <property type="project" value="InterPro"/>
</dbReference>
<sequence>MKGTLIFAVALAVAYALPTENQEKNDPERSGYRNHKLLSMTPTTKQQLKALEQVENDIEGSDFWIDPLLHHQAVFRISPDKFNDVMGILKNSGGHPNVLHEDVQEMMDTPEMQTQSRAAATQYIVDNSQYHSYATIQNYLNTFKSNYPSLVPDVGVAPHKTHDNRDVSYITLSTNGVSSTKQAIFIECGIHAREWISPAVCLYFIDRLLATYNSDSTATALLNQFDWVIIPEANPDGYEYTRSSTSNRLWRKNRRRFTTGNCNGYYGVDLNRNFDAMWGTTGVSSSCTSDTYPGTGAFSEPESRNIRDKVNEIKDRLSAFISIHSYSQMILTPYGFDSSKPSNTGHITAVSNAARDKLYNVHNKYFTVGTPGELLYHASGGSYDWSMVGAGVSFAVTYELRPAGSDWATGFRLPANQILPSGEEMWESISHIALNH</sequence>
<evidence type="ECO:0000256" key="11">
    <source>
        <dbReference type="PROSITE-ProRule" id="PRU01379"/>
    </source>
</evidence>
<evidence type="ECO:0000256" key="2">
    <source>
        <dbReference type="ARBA" id="ARBA00005988"/>
    </source>
</evidence>
<keyword evidence="3" id="KW-0121">Carboxypeptidase</keyword>
<evidence type="ECO:0000256" key="3">
    <source>
        <dbReference type="ARBA" id="ARBA00022645"/>
    </source>
</evidence>
<comment type="caution">
    <text evidence="14">The sequence shown here is derived from an EMBL/GenBank/DDBJ whole genome shotgun (WGS) entry which is preliminary data.</text>
</comment>
<comment type="cofactor">
    <cofactor evidence="1">
        <name>Zn(2+)</name>
        <dbReference type="ChEBI" id="CHEBI:29105"/>
    </cofactor>
</comment>
<accession>A0AAN8PV43</accession>
<dbReference type="AlphaFoldDB" id="A0AAN8PV43"/>
<evidence type="ECO:0000256" key="5">
    <source>
        <dbReference type="ARBA" id="ARBA00022723"/>
    </source>
</evidence>
<dbReference type="PRINTS" id="PR00765">
    <property type="entry name" value="CRBOXYPTASEA"/>
</dbReference>
<feature type="signal peptide" evidence="12">
    <location>
        <begin position="1"/>
        <end position="16"/>
    </location>
</feature>
<dbReference type="InterPro" id="IPR036990">
    <property type="entry name" value="M14A-like_propep"/>
</dbReference>
<evidence type="ECO:0000256" key="9">
    <source>
        <dbReference type="ARBA" id="ARBA00023049"/>
    </source>
</evidence>
<evidence type="ECO:0000256" key="4">
    <source>
        <dbReference type="ARBA" id="ARBA00022670"/>
    </source>
</evidence>
<dbReference type="GO" id="GO:0006508">
    <property type="term" value="P:proteolysis"/>
    <property type="evidence" value="ECO:0007669"/>
    <property type="project" value="UniProtKB-KW"/>
</dbReference>
<keyword evidence="4" id="KW-0645">Protease</keyword>
<dbReference type="Pfam" id="PF00246">
    <property type="entry name" value="Peptidase_M14"/>
    <property type="match status" value="1"/>
</dbReference>
<dbReference type="EMBL" id="JAZGQO010000006">
    <property type="protein sequence ID" value="KAK6185248.1"/>
    <property type="molecule type" value="Genomic_DNA"/>
</dbReference>
<evidence type="ECO:0000256" key="7">
    <source>
        <dbReference type="ARBA" id="ARBA00022801"/>
    </source>
</evidence>
<dbReference type="SMART" id="SM00631">
    <property type="entry name" value="Zn_pept"/>
    <property type="match status" value="1"/>
</dbReference>
<dbReference type="SUPFAM" id="SSF54897">
    <property type="entry name" value="Protease propeptides/inhibitors"/>
    <property type="match status" value="1"/>
</dbReference>
<keyword evidence="6 12" id="KW-0732">Signal</keyword>
<dbReference type="PANTHER" id="PTHR11705">
    <property type="entry name" value="PROTEASE FAMILY M14 CARBOXYPEPTIDASE A,B"/>
    <property type="match status" value="1"/>
</dbReference>
<dbReference type="Gene3D" id="3.40.630.10">
    <property type="entry name" value="Zn peptidases"/>
    <property type="match status" value="1"/>
</dbReference>
<dbReference type="Pfam" id="PF02244">
    <property type="entry name" value="Propep_M14"/>
    <property type="match status" value="1"/>
</dbReference>
<dbReference type="GO" id="GO:0004181">
    <property type="term" value="F:metallocarboxypeptidase activity"/>
    <property type="evidence" value="ECO:0007669"/>
    <property type="project" value="InterPro"/>
</dbReference>
<evidence type="ECO:0000256" key="6">
    <source>
        <dbReference type="ARBA" id="ARBA00022729"/>
    </source>
</evidence>
<feature type="active site" description="Proton donor/acceptor" evidence="11">
    <location>
        <position position="399"/>
    </location>
</feature>
<organism evidence="14 15">
    <name type="scientific">Patella caerulea</name>
    <name type="common">Rayed Mediterranean limpet</name>
    <dbReference type="NCBI Taxonomy" id="87958"/>
    <lineage>
        <taxon>Eukaryota</taxon>
        <taxon>Metazoa</taxon>
        <taxon>Spiralia</taxon>
        <taxon>Lophotrochozoa</taxon>
        <taxon>Mollusca</taxon>
        <taxon>Gastropoda</taxon>
        <taxon>Patellogastropoda</taxon>
        <taxon>Patelloidea</taxon>
        <taxon>Patellidae</taxon>
        <taxon>Patella</taxon>
    </lineage>
</organism>
<feature type="domain" description="Peptidase M14" evidence="13">
    <location>
        <begin position="129"/>
        <end position="436"/>
    </location>
</feature>
<dbReference type="PANTHER" id="PTHR11705:SF91">
    <property type="entry name" value="FI01817P-RELATED"/>
    <property type="match status" value="1"/>
</dbReference>
<evidence type="ECO:0000256" key="10">
    <source>
        <dbReference type="ARBA" id="ARBA00023157"/>
    </source>
</evidence>
<comment type="similarity">
    <text evidence="2 11">Belongs to the peptidase M14 family.</text>
</comment>
<dbReference type="GO" id="GO:0005615">
    <property type="term" value="C:extracellular space"/>
    <property type="evidence" value="ECO:0007669"/>
    <property type="project" value="TreeGrafter"/>
</dbReference>
<gene>
    <name evidence="14" type="ORF">SNE40_007522</name>
</gene>
<dbReference type="InterPro" id="IPR003146">
    <property type="entry name" value="M14A_act_pep"/>
</dbReference>
<keyword evidence="15" id="KW-1185">Reference proteome</keyword>